<organism evidence="2 3">
    <name type="scientific">Olea europaea subsp. europaea</name>
    <dbReference type="NCBI Taxonomy" id="158383"/>
    <lineage>
        <taxon>Eukaryota</taxon>
        <taxon>Viridiplantae</taxon>
        <taxon>Streptophyta</taxon>
        <taxon>Embryophyta</taxon>
        <taxon>Tracheophyta</taxon>
        <taxon>Spermatophyta</taxon>
        <taxon>Magnoliopsida</taxon>
        <taxon>eudicotyledons</taxon>
        <taxon>Gunneridae</taxon>
        <taxon>Pentapetalae</taxon>
        <taxon>asterids</taxon>
        <taxon>lamiids</taxon>
        <taxon>Lamiales</taxon>
        <taxon>Oleaceae</taxon>
        <taxon>Oleeae</taxon>
        <taxon>Olea</taxon>
    </lineage>
</organism>
<dbReference type="Gramene" id="OE9A093664T1">
    <property type="protein sequence ID" value="OE9A093664C1"/>
    <property type="gene ID" value="OE9A093664"/>
</dbReference>
<evidence type="ECO:0000313" key="2">
    <source>
        <dbReference type="EMBL" id="CAA3016077.1"/>
    </source>
</evidence>
<dbReference type="AlphaFoldDB" id="A0A8S0UFK4"/>
<gene>
    <name evidence="2" type="ORF">OLEA9_A093664</name>
</gene>
<name>A0A8S0UFK4_OLEEU</name>
<feature type="region of interest" description="Disordered" evidence="1">
    <location>
        <begin position="1"/>
        <end position="40"/>
    </location>
</feature>
<proteinExistence type="predicted"/>
<reference evidence="2 3" key="1">
    <citation type="submission" date="2019-12" db="EMBL/GenBank/DDBJ databases">
        <authorList>
            <person name="Alioto T."/>
            <person name="Alioto T."/>
            <person name="Gomez Garrido J."/>
        </authorList>
    </citation>
    <scope>NUCLEOTIDE SEQUENCE [LARGE SCALE GENOMIC DNA]</scope>
</reference>
<dbReference type="Proteomes" id="UP000594638">
    <property type="component" value="Unassembled WGS sequence"/>
</dbReference>
<comment type="caution">
    <text evidence="2">The sequence shown here is derived from an EMBL/GenBank/DDBJ whole genome shotgun (WGS) entry which is preliminary data.</text>
</comment>
<sequence length="124" mass="14324">MEELKGTKPVTNVEDMSKRTKKRKFEQSPKRTSPKKHVVSVSARKVRSNKAWKFIIPEEQWFPGKITTSVTKGVLKSIQTNLTNHQKQIMRRTCFAHFLDCDEIVVQPQLIHFFPIEAGISTQS</sequence>
<evidence type="ECO:0000256" key="1">
    <source>
        <dbReference type="SAM" id="MobiDB-lite"/>
    </source>
</evidence>
<protein>
    <submittedName>
        <fullName evidence="2">Uncharacterized protein</fullName>
    </submittedName>
</protein>
<accession>A0A8S0UFK4</accession>
<dbReference type="EMBL" id="CACTIH010007590">
    <property type="protein sequence ID" value="CAA3016077.1"/>
    <property type="molecule type" value="Genomic_DNA"/>
</dbReference>
<dbReference type="PANTHER" id="PTHR48449">
    <property type="entry name" value="DUF1985 DOMAIN-CONTAINING PROTEIN"/>
    <property type="match status" value="1"/>
</dbReference>
<keyword evidence="3" id="KW-1185">Reference proteome</keyword>
<dbReference type="PANTHER" id="PTHR48449:SF1">
    <property type="entry name" value="DUF1985 DOMAIN-CONTAINING PROTEIN"/>
    <property type="match status" value="1"/>
</dbReference>
<evidence type="ECO:0000313" key="3">
    <source>
        <dbReference type="Proteomes" id="UP000594638"/>
    </source>
</evidence>